<proteinExistence type="predicted"/>
<name>A0A9P8Q919_WICPI</name>
<dbReference type="AlphaFoldDB" id="A0A9P8Q919"/>
<evidence type="ECO:0000313" key="2">
    <source>
        <dbReference type="Proteomes" id="UP000774326"/>
    </source>
</evidence>
<dbReference type="EMBL" id="JAEUBG010002105">
    <property type="protein sequence ID" value="KAH3685165.1"/>
    <property type="molecule type" value="Genomic_DNA"/>
</dbReference>
<reference evidence="1" key="1">
    <citation type="journal article" date="2021" name="Open Biol.">
        <title>Shared evolutionary footprints suggest mitochondrial oxidative damage underlies multiple complex I losses in fungi.</title>
        <authorList>
            <person name="Schikora-Tamarit M.A."/>
            <person name="Marcet-Houben M."/>
            <person name="Nosek J."/>
            <person name="Gabaldon T."/>
        </authorList>
    </citation>
    <scope>NUCLEOTIDE SEQUENCE</scope>
    <source>
        <strain evidence="1">CBS2887</strain>
    </source>
</reference>
<evidence type="ECO:0000313" key="1">
    <source>
        <dbReference type="EMBL" id="KAH3685165.1"/>
    </source>
</evidence>
<dbReference type="Proteomes" id="UP000774326">
    <property type="component" value="Unassembled WGS sequence"/>
</dbReference>
<sequence length="67" mass="7053">MYVVELKVGERLELDDVEVVVVDGCGCDGTSVVGNKLGLGQNVEVEEVVVVFVGQIGGKQEMVSRSG</sequence>
<organism evidence="1 2">
    <name type="scientific">Wickerhamomyces pijperi</name>
    <name type="common">Yeast</name>
    <name type="synonym">Pichia pijperi</name>
    <dbReference type="NCBI Taxonomy" id="599730"/>
    <lineage>
        <taxon>Eukaryota</taxon>
        <taxon>Fungi</taxon>
        <taxon>Dikarya</taxon>
        <taxon>Ascomycota</taxon>
        <taxon>Saccharomycotina</taxon>
        <taxon>Saccharomycetes</taxon>
        <taxon>Phaffomycetales</taxon>
        <taxon>Wickerhamomycetaceae</taxon>
        <taxon>Wickerhamomyces</taxon>
    </lineage>
</organism>
<reference evidence="1" key="2">
    <citation type="submission" date="2021-01" db="EMBL/GenBank/DDBJ databases">
        <authorList>
            <person name="Schikora-Tamarit M.A."/>
        </authorList>
    </citation>
    <scope>NUCLEOTIDE SEQUENCE</scope>
    <source>
        <strain evidence="1">CBS2887</strain>
    </source>
</reference>
<comment type="caution">
    <text evidence="1">The sequence shown here is derived from an EMBL/GenBank/DDBJ whole genome shotgun (WGS) entry which is preliminary data.</text>
</comment>
<keyword evidence="2" id="KW-1185">Reference proteome</keyword>
<gene>
    <name evidence="1" type="ORF">WICPIJ_003858</name>
</gene>
<accession>A0A9P8Q919</accession>
<protein>
    <submittedName>
        <fullName evidence="1">Uncharacterized protein</fullName>
    </submittedName>
</protein>